<proteinExistence type="inferred from homology"/>
<evidence type="ECO:0000313" key="10">
    <source>
        <dbReference type="EMBL" id="CAF3775410.1"/>
    </source>
</evidence>
<dbReference type="PANTHER" id="PTHR19134">
    <property type="entry name" value="RECEPTOR-TYPE TYROSINE-PROTEIN PHOSPHATASE"/>
    <property type="match status" value="1"/>
</dbReference>
<feature type="region of interest" description="Disordered" evidence="6">
    <location>
        <begin position="1"/>
        <end position="38"/>
    </location>
</feature>
<dbReference type="EMBL" id="CAJNOQ010003275">
    <property type="protein sequence ID" value="CAF1004077.1"/>
    <property type="molecule type" value="Genomic_DNA"/>
</dbReference>
<evidence type="ECO:0000313" key="9">
    <source>
        <dbReference type="EMBL" id="CAF1004077.1"/>
    </source>
</evidence>
<evidence type="ECO:0000259" key="8">
    <source>
        <dbReference type="PROSITE" id="PS50056"/>
    </source>
</evidence>
<feature type="domain" description="Tyrosine-protein phosphatase" evidence="7">
    <location>
        <begin position="375"/>
        <end position="632"/>
    </location>
</feature>
<name>A0A814H103_9BILA</name>
<feature type="region of interest" description="Disordered" evidence="6">
    <location>
        <begin position="165"/>
        <end position="187"/>
    </location>
</feature>
<evidence type="ECO:0000259" key="7">
    <source>
        <dbReference type="PROSITE" id="PS50055"/>
    </source>
</evidence>
<dbReference type="OrthoDB" id="6144703at2759"/>
<feature type="region of interest" description="Disordered" evidence="6">
    <location>
        <begin position="54"/>
        <end position="78"/>
    </location>
</feature>
<dbReference type="Proteomes" id="UP000681722">
    <property type="component" value="Unassembled WGS sequence"/>
</dbReference>
<feature type="domain" description="Tyrosine-protein phosphatase" evidence="7">
    <location>
        <begin position="653"/>
        <end position="752"/>
    </location>
</feature>
<sequence length="760" mass="88222">MANGASSLELSAGHDSSARPPPPPPSIEEDDDKPYVEQRQLKYTVKAEPVIFPSESSSLSRQHSSVLHTTNHVQRKQDAITTEIRTFDKEEVNENSNNNNNNSYQPHQYPVDIVVRPHNPNRHSKTTASLPATSVIKHQRYSDLYGQTTTLTMNSDKTPHSYHLTPPLLNNSVTNSSVRRSNDDSRTYSFHEDSNYYVPLNRKYTMQAAKSHGDLSCHNQHPNNGITSRNHSSNNESIMQQRYRSESPPPVLTNMNNSLLTKTLNSNTTTEHNIQDSNISNNNTSKLKNDEKNSSKIPLWKRLKKIIVPKRKERYRPVQQYQQQKSSSEQQIIEQIGGKTVTDGICTTTSKSPFQYPIKVNEIRSWIKQFPEQRIREEYEKLPTEILYPRTVALKPENKLKNRFTAIEAYDHSRVILKPVGNDSSSDYINACYIDGYKTQKMYIAAQGPTEHTMYDFLRMIWQLRIEYVIMATRLFEEGKNKCAQYWPDDGEKKVNDLRIKLESEDKYADYVIRRLSIYMQHDPSNIVTFKQYHFVSWPDHGVLSLTTVILDFRQRFREDYSEKPIDPILVHCSAGIGRTGTFIGLDSLLEMSLEQDTIDVLEFTYLMRQKRVYMIQTVDQYVFLYRALIEGIWTSDTNIPIDFFKKKFKIDTKAQYRLLEQFQSTIELNYQSALDPINISKNRLDTILACDSGRPYLMTQIDKCTDYINAVYVNAYRQAPVYIVTQYPLPTTVVDFWRLIYDHNINIIMLLEMIPRDTV</sequence>
<evidence type="ECO:0000256" key="6">
    <source>
        <dbReference type="SAM" id="MobiDB-lite"/>
    </source>
</evidence>
<dbReference type="SMART" id="SM00194">
    <property type="entry name" value="PTPc"/>
    <property type="match status" value="1"/>
</dbReference>
<dbReference type="InterPro" id="IPR050348">
    <property type="entry name" value="Protein-Tyr_Phosphatase"/>
</dbReference>
<dbReference type="Gene3D" id="3.90.190.10">
    <property type="entry name" value="Protein tyrosine phosphatase superfamily"/>
    <property type="match status" value="2"/>
</dbReference>
<keyword evidence="3" id="KW-0378">Hydrolase</keyword>
<dbReference type="SMART" id="SM00404">
    <property type="entry name" value="PTPc_motif"/>
    <property type="match status" value="1"/>
</dbReference>
<dbReference type="EC" id="3.1.3.48" evidence="2"/>
<comment type="similarity">
    <text evidence="1">Belongs to the protein-tyrosine phosphatase family.</text>
</comment>
<dbReference type="InterPro" id="IPR000387">
    <property type="entry name" value="Tyr_Pase_dom"/>
</dbReference>
<dbReference type="InterPro" id="IPR016130">
    <property type="entry name" value="Tyr_Pase_AS"/>
</dbReference>
<dbReference type="AlphaFoldDB" id="A0A814H103"/>
<evidence type="ECO:0000313" key="11">
    <source>
        <dbReference type="Proteomes" id="UP000663829"/>
    </source>
</evidence>
<feature type="compositionally biased region" description="Polar residues" evidence="6">
    <location>
        <begin position="217"/>
        <end position="242"/>
    </location>
</feature>
<dbReference type="PROSITE" id="PS00383">
    <property type="entry name" value="TYR_PHOSPHATASE_1"/>
    <property type="match status" value="1"/>
</dbReference>
<dbReference type="PROSITE" id="PS50056">
    <property type="entry name" value="TYR_PHOSPHATASE_2"/>
    <property type="match status" value="1"/>
</dbReference>
<accession>A0A814H103</accession>
<dbReference type="GO" id="GO:0004725">
    <property type="term" value="F:protein tyrosine phosphatase activity"/>
    <property type="evidence" value="ECO:0007669"/>
    <property type="project" value="UniProtKB-EC"/>
</dbReference>
<evidence type="ECO:0000256" key="1">
    <source>
        <dbReference type="ARBA" id="ARBA00009580"/>
    </source>
</evidence>
<feature type="region of interest" description="Disordered" evidence="6">
    <location>
        <begin position="213"/>
        <end position="256"/>
    </location>
</feature>
<evidence type="ECO:0000256" key="2">
    <source>
        <dbReference type="ARBA" id="ARBA00013064"/>
    </source>
</evidence>
<feature type="compositionally biased region" description="Polar residues" evidence="6">
    <location>
        <begin position="271"/>
        <end position="286"/>
    </location>
</feature>
<feature type="compositionally biased region" description="Low complexity" evidence="6">
    <location>
        <begin position="54"/>
        <end position="65"/>
    </location>
</feature>
<reference evidence="9" key="1">
    <citation type="submission" date="2021-02" db="EMBL/GenBank/DDBJ databases">
        <authorList>
            <person name="Nowell W R."/>
        </authorList>
    </citation>
    <scope>NUCLEOTIDE SEQUENCE</scope>
</reference>
<dbReference type="EMBL" id="CAJOBC010003275">
    <property type="protein sequence ID" value="CAF3775410.1"/>
    <property type="molecule type" value="Genomic_DNA"/>
</dbReference>
<dbReference type="FunFam" id="3.90.190.10:FF:000102">
    <property type="entry name" value="Receptor-type tyrosine-protein phosphatase"/>
    <property type="match status" value="1"/>
</dbReference>
<feature type="region of interest" description="Disordered" evidence="6">
    <location>
        <begin position="270"/>
        <end position="293"/>
    </location>
</feature>
<comment type="catalytic activity">
    <reaction evidence="5">
        <text>O-phospho-L-tyrosyl-[protein] + H2O = L-tyrosyl-[protein] + phosphate</text>
        <dbReference type="Rhea" id="RHEA:10684"/>
        <dbReference type="Rhea" id="RHEA-COMP:10136"/>
        <dbReference type="Rhea" id="RHEA-COMP:20101"/>
        <dbReference type="ChEBI" id="CHEBI:15377"/>
        <dbReference type="ChEBI" id="CHEBI:43474"/>
        <dbReference type="ChEBI" id="CHEBI:46858"/>
        <dbReference type="ChEBI" id="CHEBI:61978"/>
        <dbReference type="EC" id="3.1.3.48"/>
    </reaction>
</comment>
<evidence type="ECO:0000256" key="5">
    <source>
        <dbReference type="ARBA" id="ARBA00051722"/>
    </source>
</evidence>
<dbReference type="InterPro" id="IPR029021">
    <property type="entry name" value="Prot-tyrosine_phosphatase-like"/>
</dbReference>
<dbReference type="InterPro" id="IPR000242">
    <property type="entry name" value="PTP_cat"/>
</dbReference>
<organism evidence="9 11">
    <name type="scientific">Didymodactylos carnosus</name>
    <dbReference type="NCBI Taxonomy" id="1234261"/>
    <lineage>
        <taxon>Eukaryota</taxon>
        <taxon>Metazoa</taxon>
        <taxon>Spiralia</taxon>
        <taxon>Gnathifera</taxon>
        <taxon>Rotifera</taxon>
        <taxon>Eurotatoria</taxon>
        <taxon>Bdelloidea</taxon>
        <taxon>Philodinida</taxon>
        <taxon>Philodinidae</taxon>
        <taxon>Didymodactylos</taxon>
    </lineage>
</organism>
<dbReference type="PROSITE" id="PS50055">
    <property type="entry name" value="TYR_PHOSPHATASE_PTP"/>
    <property type="match status" value="2"/>
</dbReference>
<dbReference type="PRINTS" id="PR00700">
    <property type="entry name" value="PRTYPHPHTASE"/>
</dbReference>
<comment type="caution">
    <text evidence="9">The sequence shown here is derived from an EMBL/GenBank/DDBJ whole genome shotgun (WGS) entry which is preliminary data.</text>
</comment>
<keyword evidence="11" id="KW-1185">Reference proteome</keyword>
<evidence type="ECO:0000256" key="3">
    <source>
        <dbReference type="ARBA" id="ARBA00022801"/>
    </source>
</evidence>
<dbReference type="Proteomes" id="UP000663829">
    <property type="component" value="Unassembled WGS sequence"/>
</dbReference>
<protein>
    <recommendedName>
        <fullName evidence="2">protein-tyrosine-phosphatase</fullName>
        <ecNumber evidence="2">3.1.3.48</ecNumber>
    </recommendedName>
</protein>
<dbReference type="PANTHER" id="PTHR19134:SF562">
    <property type="entry name" value="PROTEIN-TYROSINE-PHOSPHATASE"/>
    <property type="match status" value="1"/>
</dbReference>
<dbReference type="CDD" id="cd00047">
    <property type="entry name" value="PTPc"/>
    <property type="match status" value="1"/>
</dbReference>
<feature type="domain" description="Tyrosine specific protein phosphatases" evidence="8">
    <location>
        <begin position="551"/>
        <end position="623"/>
    </location>
</feature>
<evidence type="ECO:0000256" key="4">
    <source>
        <dbReference type="ARBA" id="ARBA00022912"/>
    </source>
</evidence>
<keyword evidence="4" id="KW-0904">Protein phosphatase</keyword>
<dbReference type="Pfam" id="PF00102">
    <property type="entry name" value="Y_phosphatase"/>
    <property type="match status" value="2"/>
</dbReference>
<dbReference type="SUPFAM" id="SSF52799">
    <property type="entry name" value="(Phosphotyrosine protein) phosphatases II"/>
    <property type="match status" value="2"/>
</dbReference>
<feature type="compositionally biased region" description="Low complexity" evidence="6">
    <location>
        <begin position="170"/>
        <end position="179"/>
    </location>
</feature>
<gene>
    <name evidence="9" type="ORF">GPM918_LOCUS13914</name>
    <name evidence="10" type="ORF">SRO942_LOCUS13914</name>
</gene>
<dbReference type="InterPro" id="IPR003595">
    <property type="entry name" value="Tyr_Pase_cat"/>
</dbReference>